<dbReference type="CDD" id="cd12214">
    <property type="entry name" value="ChiA1_BD"/>
    <property type="match status" value="1"/>
</dbReference>
<dbReference type="STRING" id="1314781.A0A166B210"/>
<dbReference type="SUPFAM" id="SSF51055">
    <property type="entry name" value="Carbohydrate binding domain"/>
    <property type="match status" value="1"/>
</dbReference>
<keyword evidence="1" id="KW-0378">Hydrolase</keyword>
<dbReference type="Pfam" id="PF11901">
    <property type="entry name" value="DM9"/>
    <property type="match status" value="1"/>
</dbReference>
<dbReference type="Gene3D" id="2.10.10.20">
    <property type="entry name" value="Carbohydrate-binding module superfamily 5/12"/>
    <property type="match status" value="1"/>
</dbReference>
<evidence type="ECO:0000313" key="5">
    <source>
        <dbReference type="Proteomes" id="UP000077266"/>
    </source>
</evidence>
<feature type="domain" description="Chitin-binding type-3" evidence="3">
    <location>
        <begin position="4"/>
        <end position="45"/>
    </location>
</feature>
<dbReference type="PANTHER" id="PTHR31649:SF1">
    <property type="entry name" value="FARNESOIC ACID O-METHYL TRANSFERASE DOMAIN-CONTAINING PROTEIN"/>
    <property type="match status" value="1"/>
</dbReference>
<gene>
    <name evidence="4" type="ORF">EXIGLDRAFT_670404</name>
</gene>
<dbReference type="InterPro" id="IPR003610">
    <property type="entry name" value="CBM5/12"/>
</dbReference>
<keyword evidence="5" id="KW-1185">Reference proteome</keyword>
<dbReference type="EMBL" id="KV425933">
    <property type="protein sequence ID" value="KZV97209.1"/>
    <property type="molecule type" value="Genomic_DNA"/>
</dbReference>
<feature type="compositionally biased region" description="Low complexity" evidence="2">
    <location>
        <begin position="76"/>
        <end position="98"/>
    </location>
</feature>
<name>A0A166B210_EXIGL</name>
<evidence type="ECO:0000313" key="4">
    <source>
        <dbReference type="EMBL" id="KZV97209.1"/>
    </source>
</evidence>
<dbReference type="InterPro" id="IPR036573">
    <property type="entry name" value="CBM_sf_5/12"/>
</dbReference>
<feature type="region of interest" description="Disordered" evidence="2">
    <location>
        <begin position="59"/>
        <end position="110"/>
    </location>
</feature>
<proteinExistence type="predicted"/>
<dbReference type="Proteomes" id="UP000077266">
    <property type="component" value="Unassembled WGS sequence"/>
</dbReference>
<organism evidence="4 5">
    <name type="scientific">Exidia glandulosa HHB12029</name>
    <dbReference type="NCBI Taxonomy" id="1314781"/>
    <lineage>
        <taxon>Eukaryota</taxon>
        <taxon>Fungi</taxon>
        <taxon>Dikarya</taxon>
        <taxon>Basidiomycota</taxon>
        <taxon>Agaricomycotina</taxon>
        <taxon>Agaricomycetes</taxon>
        <taxon>Auriculariales</taxon>
        <taxon>Exidiaceae</taxon>
        <taxon>Exidia</taxon>
    </lineage>
</organism>
<accession>A0A166B210</accession>
<dbReference type="Pfam" id="PF02839">
    <property type="entry name" value="CBM_5_12"/>
    <property type="match status" value="1"/>
</dbReference>
<protein>
    <submittedName>
        <fullName evidence="4">Carbohydrate-binding module family 12 protein</fullName>
    </submittedName>
</protein>
<dbReference type="SMART" id="SM00696">
    <property type="entry name" value="DM9"/>
    <property type="match status" value="1"/>
</dbReference>
<dbReference type="InParanoid" id="A0A166B210"/>
<dbReference type="GO" id="GO:0004553">
    <property type="term" value="F:hydrolase activity, hydrolyzing O-glycosyl compounds"/>
    <property type="evidence" value="ECO:0007669"/>
    <property type="project" value="InterPro"/>
</dbReference>
<evidence type="ECO:0000256" key="2">
    <source>
        <dbReference type="SAM" id="MobiDB-lite"/>
    </source>
</evidence>
<dbReference type="AlphaFoldDB" id="A0A166B210"/>
<dbReference type="GO" id="GO:0030246">
    <property type="term" value="F:carbohydrate binding"/>
    <property type="evidence" value="ECO:0007669"/>
    <property type="project" value="InterPro"/>
</dbReference>
<evidence type="ECO:0000256" key="1">
    <source>
        <dbReference type="ARBA" id="ARBA00022801"/>
    </source>
</evidence>
<dbReference type="InterPro" id="IPR006616">
    <property type="entry name" value="DM9_repeat"/>
</dbReference>
<dbReference type="GO" id="GO:0005576">
    <property type="term" value="C:extracellular region"/>
    <property type="evidence" value="ECO:0007669"/>
    <property type="project" value="InterPro"/>
</dbReference>
<dbReference type="OrthoDB" id="2142040at2759"/>
<evidence type="ECO:0000259" key="3">
    <source>
        <dbReference type="Pfam" id="PF02839"/>
    </source>
</evidence>
<reference evidence="4 5" key="1">
    <citation type="journal article" date="2016" name="Mol. Biol. Evol.">
        <title>Comparative Genomics of Early-Diverging Mushroom-Forming Fungi Provides Insights into the Origins of Lignocellulose Decay Capabilities.</title>
        <authorList>
            <person name="Nagy L.G."/>
            <person name="Riley R."/>
            <person name="Tritt A."/>
            <person name="Adam C."/>
            <person name="Daum C."/>
            <person name="Floudas D."/>
            <person name="Sun H."/>
            <person name="Yadav J.S."/>
            <person name="Pangilinan J."/>
            <person name="Larsson K.H."/>
            <person name="Matsuura K."/>
            <person name="Barry K."/>
            <person name="Labutti K."/>
            <person name="Kuo R."/>
            <person name="Ohm R.A."/>
            <person name="Bhattacharya S.S."/>
            <person name="Shirouzu T."/>
            <person name="Yoshinaga Y."/>
            <person name="Martin F.M."/>
            <person name="Grigoriev I.V."/>
            <person name="Hibbett D.S."/>
        </authorList>
    </citation>
    <scope>NUCLEOTIDE SEQUENCE [LARGE SCALE GENOMIC DNA]</scope>
    <source>
        <strain evidence="4 5">HHB12029</strain>
    </source>
</reference>
<dbReference type="PANTHER" id="PTHR31649">
    <property type="entry name" value="AGAP009604-PA"/>
    <property type="match status" value="1"/>
</dbReference>
<dbReference type="GO" id="GO:0005975">
    <property type="term" value="P:carbohydrate metabolic process"/>
    <property type="evidence" value="ECO:0007669"/>
    <property type="project" value="InterPro"/>
</dbReference>
<sequence>MTQNWEPGVQYNLGDSVEYHGKRYNIIQPHRSQGDWAPDRTPALWGVVPYHDCDDDYKKKHHEAAHNEHPQKPATQWIPPQGQQQQPHAQQPIPAPHQTVPISQEEKKKDWYDLSDDRKKELEVGGGLAAGIALLGAGFAAYKHHEKSEEEKKAFIWGAQNWLQEAQQRTQEFYQSGPRSPVTWILVHGREIPEQALQGGEANGPIYIARTYHEGSIQVGKCSREFRKGAIIGYGHDEIEYDTYEVLVGDNRGVRWVDVNGKLNLGRQGIRPVEAGREADGTPLYVAQAQVKGGTHCGKVSEKLDCAFITADGKEREVDNYRILAYC</sequence>